<gene>
    <name evidence="13" type="primary">Cyp11a1</name>
    <name evidence="13" type="ORF">MALELE_R01374</name>
</gene>
<keyword evidence="5 11" id="KW-0479">Metal-binding</keyword>
<keyword evidence="10 11" id="KW-0472">Membrane</keyword>
<keyword evidence="4 11" id="KW-0349">Heme</keyword>
<keyword evidence="9 11" id="KW-0443">Lipid metabolism</keyword>
<keyword evidence="11" id="KW-0809">Transit peptide</keyword>
<evidence type="ECO:0000256" key="1">
    <source>
        <dbReference type="ARBA" id="ARBA00001971"/>
    </source>
</evidence>
<dbReference type="EC" id="1.14.15.6" evidence="11"/>
<dbReference type="GO" id="GO:0008386">
    <property type="term" value="F:cholesterol monooxygenase (side-chain-cleaving) activity"/>
    <property type="evidence" value="ECO:0007669"/>
    <property type="project" value="UniProtKB-EC"/>
</dbReference>
<comment type="cofactor">
    <cofactor evidence="1 11">
        <name>heme</name>
        <dbReference type="ChEBI" id="CHEBI:30413"/>
    </cofactor>
</comment>
<proteinExistence type="inferred from homology"/>
<dbReference type="GO" id="GO:0046872">
    <property type="term" value="F:metal ion binding"/>
    <property type="evidence" value="ECO:0007669"/>
    <property type="project" value="UniProtKB-KW"/>
</dbReference>
<dbReference type="InterPro" id="IPR050479">
    <property type="entry name" value="CYP11_CYP27_families"/>
</dbReference>
<evidence type="ECO:0000313" key="13">
    <source>
        <dbReference type="EMBL" id="NWV60437.1"/>
    </source>
</evidence>
<name>A0A7K6GAZ9_9PASS</name>
<keyword evidence="6 11" id="KW-0560">Oxidoreductase</keyword>
<protein>
    <recommendedName>
        <fullName evidence="11">Cholesterol side-chain cleavage enzyme, mitochondrial</fullName>
        <ecNumber evidence="11">1.14.15.6</ecNumber>
    </recommendedName>
    <alternativeName>
        <fullName evidence="11">Cholesterol desmolase</fullName>
    </alternativeName>
</protein>
<dbReference type="Proteomes" id="UP000564407">
    <property type="component" value="Unassembled WGS sequence"/>
</dbReference>
<comment type="catalytic activity">
    <reaction evidence="11">
        <text>6 reduced [adrenodoxin] + cholesterol + 3 O2 + 6 H(+) = 4-methylpentanal + pregnenolone + 6 oxidized [adrenodoxin] + 4 H2O</text>
        <dbReference type="Rhea" id="RHEA:35739"/>
        <dbReference type="Rhea" id="RHEA-COMP:9998"/>
        <dbReference type="Rhea" id="RHEA-COMP:9999"/>
        <dbReference type="ChEBI" id="CHEBI:15377"/>
        <dbReference type="ChEBI" id="CHEBI:15378"/>
        <dbReference type="ChEBI" id="CHEBI:15379"/>
        <dbReference type="ChEBI" id="CHEBI:16113"/>
        <dbReference type="ChEBI" id="CHEBI:16581"/>
        <dbReference type="ChEBI" id="CHEBI:17998"/>
        <dbReference type="ChEBI" id="CHEBI:33737"/>
        <dbReference type="ChEBI" id="CHEBI:33738"/>
        <dbReference type="EC" id="1.14.15.6"/>
    </reaction>
</comment>
<evidence type="ECO:0000313" key="14">
    <source>
        <dbReference type="Proteomes" id="UP000564407"/>
    </source>
</evidence>
<feature type="region of interest" description="Disordered" evidence="12">
    <location>
        <begin position="75"/>
        <end position="102"/>
    </location>
</feature>
<keyword evidence="11" id="KW-0153">Cholesterol metabolism</keyword>
<keyword evidence="11" id="KW-0753">Steroid metabolism</keyword>
<dbReference type="GO" id="GO:0006704">
    <property type="term" value="P:glucocorticoid biosynthetic process"/>
    <property type="evidence" value="ECO:0007669"/>
    <property type="project" value="TreeGrafter"/>
</dbReference>
<keyword evidence="7 11" id="KW-0408">Iron</keyword>
<dbReference type="UniPathway" id="UPA00229"/>
<comment type="caution">
    <text evidence="13">The sequence shown here is derived from an EMBL/GenBank/DDBJ whole genome shotgun (WGS) entry which is preliminary data.</text>
</comment>
<evidence type="ECO:0000256" key="4">
    <source>
        <dbReference type="ARBA" id="ARBA00022617"/>
    </source>
</evidence>
<dbReference type="PANTHER" id="PTHR24279">
    <property type="entry name" value="CYTOCHROME P450"/>
    <property type="match status" value="1"/>
</dbReference>
<accession>A0A7K6GAZ9</accession>
<evidence type="ECO:0000256" key="3">
    <source>
        <dbReference type="ARBA" id="ARBA00010617"/>
    </source>
</evidence>
<evidence type="ECO:0000256" key="2">
    <source>
        <dbReference type="ARBA" id="ARBA00004170"/>
    </source>
</evidence>
<keyword evidence="14" id="KW-1185">Reference proteome</keyword>
<comment type="subcellular location">
    <subcellularLocation>
        <location evidence="2">Membrane</location>
        <topology evidence="2">Peripheral membrane protein</topology>
    </subcellularLocation>
    <subcellularLocation>
        <location evidence="11">Mitochondrion inner membrane</location>
        <topology evidence="11">Peripheral membrane protein</topology>
    </subcellularLocation>
    <text evidence="11">Localizes to the matrix side of the mitochondrion inner membrane.</text>
</comment>
<evidence type="ECO:0000256" key="11">
    <source>
        <dbReference type="RuleBase" id="RU364077"/>
    </source>
</evidence>
<comment type="function">
    <text evidence="11">A cytochrome P450 monooxygenase that catalyzes the side-chain hydroxylation and cleavage of cholesterol to pregnenolone, the precursor of most steroid hormones. Catalyzes three sequential oxidation reactions of cholesterol, namely the hydroxylation at C22 followed with the hydroxylation at C20 to yield 20R,22R-hydroxycholesterol that is further cleaved between C20 and C22 to yield the C21-steroid pregnenolone and 4-methylpentanal. Mechanistically, uses molecular oxygen inserting one oxygen atom into a substrate and reducing the second into a water molecule. Two electrons are provided by NADPH via a two-protein mitochondrial transfer system comprising flavoprotein FDXR (adrenodoxin/ferredoxin reductase) and nonheme iron-sulfur protein FDX1 or FDX2 (adrenodoxin/ferredoxin).</text>
</comment>
<keyword evidence="11" id="KW-0496">Mitochondrion</keyword>
<evidence type="ECO:0000256" key="9">
    <source>
        <dbReference type="ARBA" id="ARBA00023098"/>
    </source>
</evidence>
<evidence type="ECO:0000256" key="10">
    <source>
        <dbReference type="ARBA" id="ARBA00023136"/>
    </source>
</evidence>
<reference evidence="13 14" key="1">
    <citation type="submission" date="2019-09" db="EMBL/GenBank/DDBJ databases">
        <title>Bird 10,000 Genomes (B10K) Project - Family phase.</title>
        <authorList>
            <person name="Zhang G."/>
        </authorList>
    </citation>
    <scope>NUCLEOTIDE SEQUENCE [LARGE SCALE GENOMIC DNA]</scope>
    <source>
        <strain evidence="13">B10K-DU-029-44</strain>
        <tissue evidence="13">Heart</tissue>
    </source>
</reference>
<comment type="similarity">
    <text evidence="3 11">Belongs to the cytochrome P450 family.</text>
</comment>
<comment type="pathway">
    <text evidence="11">Lipid metabolism; C21-steroid hormone metabolism.</text>
</comment>
<feature type="non-terminal residue" evidence="13">
    <location>
        <position position="1"/>
    </location>
</feature>
<dbReference type="GO" id="GO:0006700">
    <property type="term" value="P:C21-steroid hormone biosynthetic process"/>
    <property type="evidence" value="ECO:0007669"/>
    <property type="project" value="TreeGrafter"/>
</dbReference>
<dbReference type="PANTHER" id="PTHR24279:SF3">
    <property type="entry name" value="CHOLESTEROL SIDE-CHAIN CLEAVAGE ENZYME, MITOCHONDRIAL"/>
    <property type="match status" value="1"/>
</dbReference>
<dbReference type="AlphaFoldDB" id="A0A7K6GAZ9"/>
<feature type="non-terminal residue" evidence="13">
    <location>
        <position position="140"/>
    </location>
</feature>
<dbReference type="EMBL" id="VZRP01003190">
    <property type="protein sequence ID" value="NWV60437.1"/>
    <property type="molecule type" value="Genomic_DNA"/>
</dbReference>
<keyword evidence="11" id="KW-1207">Sterol metabolism</keyword>
<dbReference type="GO" id="GO:0071375">
    <property type="term" value="P:cellular response to peptide hormone stimulus"/>
    <property type="evidence" value="ECO:0007669"/>
    <property type="project" value="TreeGrafter"/>
</dbReference>
<keyword evidence="8 11" id="KW-0503">Monooxygenase</keyword>
<evidence type="ECO:0000256" key="12">
    <source>
        <dbReference type="SAM" id="MobiDB-lite"/>
    </source>
</evidence>
<sequence>ADKCIQSVYRDLRLQRKSPQEHVGVLGNLILRDAMALGDIRASVTEMMAGGVDTVSAGGRAWGVLVGDKMGRKKVLGTPGGTRKDMGTAGTQAEGRAPCPLSELSPRPAVALSRRLHPVAVTLQRYTATEVILQQYRIPP</sequence>
<dbReference type="GO" id="GO:0034650">
    <property type="term" value="P:cortisol metabolic process"/>
    <property type="evidence" value="ECO:0007669"/>
    <property type="project" value="TreeGrafter"/>
</dbReference>
<organism evidence="13 14">
    <name type="scientific">Malurus elegans</name>
    <name type="common">Red-winged fairywren</name>
    <dbReference type="NCBI Taxonomy" id="720584"/>
    <lineage>
        <taxon>Eukaryota</taxon>
        <taxon>Metazoa</taxon>
        <taxon>Chordata</taxon>
        <taxon>Craniata</taxon>
        <taxon>Vertebrata</taxon>
        <taxon>Euteleostomi</taxon>
        <taxon>Archelosauria</taxon>
        <taxon>Archosauria</taxon>
        <taxon>Dinosauria</taxon>
        <taxon>Saurischia</taxon>
        <taxon>Theropoda</taxon>
        <taxon>Coelurosauria</taxon>
        <taxon>Aves</taxon>
        <taxon>Neognathae</taxon>
        <taxon>Neoaves</taxon>
        <taxon>Telluraves</taxon>
        <taxon>Australaves</taxon>
        <taxon>Passeriformes</taxon>
        <taxon>Meliphagoidea</taxon>
        <taxon>Maluridae</taxon>
        <taxon>Malurus</taxon>
    </lineage>
</organism>
<evidence type="ECO:0000256" key="6">
    <source>
        <dbReference type="ARBA" id="ARBA00023002"/>
    </source>
</evidence>
<dbReference type="GO" id="GO:0008203">
    <property type="term" value="P:cholesterol metabolic process"/>
    <property type="evidence" value="ECO:0007669"/>
    <property type="project" value="UniProtKB-KW"/>
</dbReference>
<evidence type="ECO:0000256" key="5">
    <source>
        <dbReference type="ARBA" id="ARBA00022723"/>
    </source>
</evidence>
<keyword evidence="11" id="KW-0755">Steroidogenesis</keyword>
<evidence type="ECO:0000256" key="8">
    <source>
        <dbReference type="ARBA" id="ARBA00023033"/>
    </source>
</evidence>
<dbReference type="GO" id="GO:0005743">
    <property type="term" value="C:mitochondrial inner membrane"/>
    <property type="evidence" value="ECO:0007669"/>
    <property type="project" value="UniProtKB-SubCell"/>
</dbReference>
<evidence type="ECO:0000256" key="7">
    <source>
        <dbReference type="ARBA" id="ARBA00023004"/>
    </source>
</evidence>